<feature type="modified residue" description="4-aspartylphosphate" evidence="3">
    <location>
        <position position="57"/>
    </location>
</feature>
<sequence length="132" mass="14805">MSSLEDCKLLFVDDEEEFLGTMAKYLRRKKLDVATASSGRAGLDWFGNHSVDIVVLDMKMPDLGGIEVLREMRRLKGEDFGVIILSGHAHTGLALEAMRAGADDFLLKPCSVENLLERIDLLRDRLLERRSA</sequence>
<keyword evidence="1 3" id="KW-0597">Phosphoprotein</keyword>
<protein>
    <submittedName>
        <fullName evidence="5">DNA-binding response OmpR family regulator</fullName>
    </submittedName>
</protein>
<dbReference type="GO" id="GO:0003677">
    <property type="term" value="F:DNA binding"/>
    <property type="evidence" value="ECO:0007669"/>
    <property type="project" value="UniProtKB-KW"/>
</dbReference>
<keyword evidence="6" id="KW-1185">Reference proteome</keyword>
<evidence type="ECO:0000313" key="6">
    <source>
        <dbReference type="Proteomes" id="UP000639010"/>
    </source>
</evidence>
<keyword evidence="2" id="KW-0902">Two-component regulatory system</keyword>
<dbReference type="PROSITE" id="PS50110">
    <property type="entry name" value="RESPONSE_REGULATORY"/>
    <property type="match status" value="1"/>
</dbReference>
<gene>
    <name evidence="5" type="ORF">H4684_000741</name>
</gene>
<dbReference type="SMART" id="SM00448">
    <property type="entry name" value="REC"/>
    <property type="match status" value="1"/>
</dbReference>
<dbReference type="EMBL" id="JADBGG010000004">
    <property type="protein sequence ID" value="MBE1424114.1"/>
    <property type="molecule type" value="Genomic_DNA"/>
</dbReference>
<dbReference type="Gene3D" id="3.40.50.2300">
    <property type="match status" value="1"/>
</dbReference>
<evidence type="ECO:0000256" key="2">
    <source>
        <dbReference type="ARBA" id="ARBA00023012"/>
    </source>
</evidence>
<dbReference type="Proteomes" id="UP000639010">
    <property type="component" value="Unassembled WGS sequence"/>
</dbReference>
<dbReference type="CDD" id="cd00156">
    <property type="entry name" value="REC"/>
    <property type="match status" value="1"/>
</dbReference>
<dbReference type="InterPro" id="IPR050595">
    <property type="entry name" value="Bact_response_regulator"/>
</dbReference>
<keyword evidence="5" id="KW-0238">DNA-binding</keyword>
<dbReference type="SUPFAM" id="SSF52172">
    <property type="entry name" value="CheY-like"/>
    <property type="match status" value="1"/>
</dbReference>
<evidence type="ECO:0000313" key="5">
    <source>
        <dbReference type="EMBL" id="MBE1424114.1"/>
    </source>
</evidence>
<evidence type="ECO:0000256" key="3">
    <source>
        <dbReference type="PROSITE-ProRule" id="PRU00169"/>
    </source>
</evidence>
<accession>A0ABR9H091</accession>
<dbReference type="InterPro" id="IPR001789">
    <property type="entry name" value="Sig_transdc_resp-reg_receiver"/>
</dbReference>
<organism evidence="5 6">
    <name type="scientific">Desulfomicrobium macestii</name>
    <dbReference type="NCBI Taxonomy" id="90731"/>
    <lineage>
        <taxon>Bacteria</taxon>
        <taxon>Pseudomonadati</taxon>
        <taxon>Thermodesulfobacteriota</taxon>
        <taxon>Desulfovibrionia</taxon>
        <taxon>Desulfovibrionales</taxon>
        <taxon>Desulfomicrobiaceae</taxon>
        <taxon>Desulfomicrobium</taxon>
    </lineage>
</organism>
<dbReference type="RefSeq" id="WP_192622858.1">
    <property type="nucleotide sequence ID" value="NZ_JADBGG010000004.1"/>
</dbReference>
<comment type="caution">
    <text evidence="5">The sequence shown here is derived from an EMBL/GenBank/DDBJ whole genome shotgun (WGS) entry which is preliminary data.</text>
</comment>
<reference evidence="5 6" key="1">
    <citation type="submission" date="2020-10" db="EMBL/GenBank/DDBJ databases">
        <title>Genomic Encyclopedia of Type Strains, Phase IV (KMG-IV): sequencing the most valuable type-strain genomes for metagenomic binning, comparative biology and taxonomic classification.</title>
        <authorList>
            <person name="Goeker M."/>
        </authorList>
    </citation>
    <scope>NUCLEOTIDE SEQUENCE [LARGE SCALE GENOMIC DNA]</scope>
    <source>
        <strain evidence="5 6">DSM 4194</strain>
    </source>
</reference>
<dbReference type="Pfam" id="PF00072">
    <property type="entry name" value="Response_reg"/>
    <property type="match status" value="1"/>
</dbReference>
<evidence type="ECO:0000259" key="4">
    <source>
        <dbReference type="PROSITE" id="PS50110"/>
    </source>
</evidence>
<dbReference type="PANTHER" id="PTHR44591:SF14">
    <property type="entry name" value="PROTEIN PILG"/>
    <property type="match status" value="1"/>
</dbReference>
<dbReference type="PANTHER" id="PTHR44591">
    <property type="entry name" value="STRESS RESPONSE REGULATOR PROTEIN 1"/>
    <property type="match status" value="1"/>
</dbReference>
<name>A0ABR9H091_9BACT</name>
<evidence type="ECO:0000256" key="1">
    <source>
        <dbReference type="ARBA" id="ARBA00022553"/>
    </source>
</evidence>
<proteinExistence type="predicted"/>
<feature type="domain" description="Response regulatory" evidence="4">
    <location>
        <begin position="8"/>
        <end position="123"/>
    </location>
</feature>
<dbReference type="InterPro" id="IPR011006">
    <property type="entry name" value="CheY-like_superfamily"/>
</dbReference>